<feature type="domain" description="Histidine kinase" evidence="16">
    <location>
        <begin position="346"/>
        <end position="542"/>
    </location>
</feature>
<dbReference type="PANTHER" id="PTHR43547:SF10">
    <property type="entry name" value="SENSOR HISTIDINE KINASE DCUS"/>
    <property type="match status" value="1"/>
</dbReference>
<comment type="catalytic activity">
    <reaction evidence="1">
        <text>ATP + protein L-histidine = ADP + protein N-phospho-L-histidine.</text>
        <dbReference type="EC" id="2.7.13.3"/>
    </reaction>
</comment>
<evidence type="ECO:0000256" key="15">
    <source>
        <dbReference type="SAM" id="Phobius"/>
    </source>
</evidence>
<evidence type="ECO:0000259" key="16">
    <source>
        <dbReference type="PROSITE" id="PS50109"/>
    </source>
</evidence>
<dbReference type="InterPro" id="IPR033463">
    <property type="entry name" value="sCache_3"/>
</dbReference>
<evidence type="ECO:0000256" key="5">
    <source>
        <dbReference type="ARBA" id="ARBA00022553"/>
    </source>
</evidence>
<keyword evidence="7 15" id="KW-0812">Transmembrane</keyword>
<organism evidence="17 18">
    <name type="scientific">Phytoactinopolyspora mesophila</name>
    <dbReference type="NCBI Taxonomy" id="2650750"/>
    <lineage>
        <taxon>Bacteria</taxon>
        <taxon>Bacillati</taxon>
        <taxon>Actinomycetota</taxon>
        <taxon>Actinomycetes</taxon>
        <taxon>Jiangellales</taxon>
        <taxon>Jiangellaceae</taxon>
        <taxon>Phytoactinopolyspora</taxon>
    </lineage>
</organism>
<evidence type="ECO:0000256" key="13">
    <source>
        <dbReference type="ARBA" id="ARBA00023136"/>
    </source>
</evidence>
<evidence type="ECO:0000256" key="3">
    <source>
        <dbReference type="ARBA" id="ARBA00012438"/>
    </source>
</evidence>
<dbReference type="GO" id="GO:0005886">
    <property type="term" value="C:plasma membrane"/>
    <property type="evidence" value="ECO:0007669"/>
    <property type="project" value="UniProtKB-SubCell"/>
</dbReference>
<dbReference type="InterPro" id="IPR004358">
    <property type="entry name" value="Sig_transdc_His_kin-like_C"/>
</dbReference>
<evidence type="ECO:0000313" key="17">
    <source>
        <dbReference type="EMBL" id="NDL55535.1"/>
    </source>
</evidence>
<dbReference type="EMBL" id="WLZY01000001">
    <property type="protein sequence ID" value="NDL55535.1"/>
    <property type="molecule type" value="Genomic_DNA"/>
</dbReference>
<dbReference type="AlphaFoldDB" id="A0A7K3LX28"/>
<feature type="region of interest" description="Disordered" evidence="14">
    <location>
        <begin position="541"/>
        <end position="563"/>
    </location>
</feature>
<reference evidence="17 18" key="1">
    <citation type="submission" date="2019-11" db="EMBL/GenBank/DDBJ databases">
        <authorList>
            <person name="Li X.-J."/>
            <person name="Feng X.-M."/>
        </authorList>
    </citation>
    <scope>NUCLEOTIDE SEQUENCE [LARGE SCALE GENOMIC DNA]</scope>
    <source>
        <strain evidence="17 18">XMNu-373</strain>
    </source>
</reference>
<comment type="caution">
    <text evidence="17">The sequence shown here is derived from an EMBL/GenBank/DDBJ whole genome shotgun (WGS) entry which is preliminary data.</text>
</comment>
<evidence type="ECO:0000256" key="14">
    <source>
        <dbReference type="SAM" id="MobiDB-lite"/>
    </source>
</evidence>
<dbReference type="GO" id="GO:0005524">
    <property type="term" value="F:ATP binding"/>
    <property type="evidence" value="ECO:0007669"/>
    <property type="project" value="UniProtKB-KW"/>
</dbReference>
<dbReference type="PRINTS" id="PR00344">
    <property type="entry name" value="BCTRLSENSOR"/>
</dbReference>
<evidence type="ECO:0000256" key="8">
    <source>
        <dbReference type="ARBA" id="ARBA00022741"/>
    </source>
</evidence>
<dbReference type="InterPro" id="IPR036890">
    <property type="entry name" value="HATPase_C_sf"/>
</dbReference>
<dbReference type="EC" id="2.7.13.3" evidence="3"/>
<dbReference type="Pfam" id="PF17203">
    <property type="entry name" value="sCache_3_2"/>
    <property type="match status" value="1"/>
</dbReference>
<keyword evidence="8" id="KW-0547">Nucleotide-binding</keyword>
<evidence type="ECO:0000256" key="12">
    <source>
        <dbReference type="ARBA" id="ARBA00023012"/>
    </source>
</evidence>
<dbReference type="Proteomes" id="UP000460435">
    <property type="component" value="Unassembled WGS sequence"/>
</dbReference>
<dbReference type="PANTHER" id="PTHR43547">
    <property type="entry name" value="TWO-COMPONENT HISTIDINE KINASE"/>
    <property type="match status" value="1"/>
</dbReference>
<dbReference type="SMART" id="SM00387">
    <property type="entry name" value="HATPase_c"/>
    <property type="match status" value="1"/>
</dbReference>
<dbReference type="SUPFAM" id="SSF55890">
    <property type="entry name" value="Sporulation response regulatory protein Spo0B"/>
    <property type="match status" value="1"/>
</dbReference>
<keyword evidence="10" id="KW-0067">ATP-binding</keyword>
<dbReference type="InterPro" id="IPR029151">
    <property type="entry name" value="Sensor-like_sf"/>
</dbReference>
<dbReference type="Gene3D" id="3.30.450.20">
    <property type="entry name" value="PAS domain"/>
    <property type="match status" value="2"/>
</dbReference>
<dbReference type="InterPro" id="IPR035965">
    <property type="entry name" value="PAS-like_dom_sf"/>
</dbReference>
<dbReference type="InterPro" id="IPR016120">
    <property type="entry name" value="Sig_transdc_His_kin_SpoOB"/>
</dbReference>
<dbReference type="PROSITE" id="PS50109">
    <property type="entry name" value="HIS_KIN"/>
    <property type="match status" value="1"/>
</dbReference>
<dbReference type="InterPro" id="IPR005467">
    <property type="entry name" value="His_kinase_dom"/>
</dbReference>
<keyword evidence="5" id="KW-0597">Phosphoprotein</keyword>
<evidence type="ECO:0000256" key="11">
    <source>
        <dbReference type="ARBA" id="ARBA00022989"/>
    </source>
</evidence>
<evidence type="ECO:0000256" key="6">
    <source>
        <dbReference type="ARBA" id="ARBA00022679"/>
    </source>
</evidence>
<evidence type="ECO:0000256" key="1">
    <source>
        <dbReference type="ARBA" id="ARBA00000085"/>
    </source>
</evidence>
<evidence type="ECO:0000256" key="4">
    <source>
        <dbReference type="ARBA" id="ARBA00022475"/>
    </source>
</evidence>
<evidence type="ECO:0000256" key="9">
    <source>
        <dbReference type="ARBA" id="ARBA00022777"/>
    </source>
</evidence>
<dbReference type="InterPro" id="IPR003594">
    <property type="entry name" value="HATPase_dom"/>
</dbReference>
<evidence type="ECO:0000256" key="2">
    <source>
        <dbReference type="ARBA" id="ARBA00004651"/>
    </source>
</evidence>
<gene>
    <name evidence="17" type="ORF">F7O44_00455</name>
</gene>
<name>A0A7K3LX28_9ACTN</name>
<protein>
    <recommendedName>
        <fullName evidence="3">histidine kinase</fullName>
        <ecNumber evidence="3">2.7.13.3</ecNumber>
    </recommendedName>
</protein>
<dbReference type="Pfam" id="PF02518">
    <property type="entry name" value="HATPase_c"/>
    <property type="match status" value="1"/>
</dbReference>
<keyword evidence="12" id="KW-0902">Two-component regulatory system</keyword>
<comment type="subcellular location">
    <subcellularLocation>
        <location evidence="2">Cell membrane</location>
        <topology evidence="2">Multi-pass membrane protein</topology>
    </subcellularLocation>
</comment>
<evidence type="ECO:0000256" key="10">
    <source>
        <dbReference type="ARBA" id="ARBA00022840"/>
    </source>
</evidence>
<feature type="transmembrane region" description="Helical" evidence="15">
    <location>
        <begin position="21"/>
        <end position="46"/>
    </location>
</feature>
<keyword evidence="9" id="KW-0418">Kinase</keyword>
<keyword evidence="4" id="KW-1003">Cell membrane</keyword>
<accession>A0A7K3LX28</accession>
<dbReference type="SUPFAM" id="SSF55785">
    <property type="entry name" value="PYP-like sensor domain (PAS domain)"/>
    <property type="match status" value="1"/>
</dbReference>
<dbReference type="GO" id="GO:0000155">
    <property type="term" value="F:phosphorelay sensor kinase activity"/>
    <property type="evidence" value="ECO:0007669"/>
    <property type="project" value="InterPro"/>
</dbReference>
<keyword evidence="18" id="KW-1185">Reference proteome</keyword>
<evidence type="ECO:0000313" key="18">
    <source>
        <dbReference type="Proteomes" id="UP000460435"/>
    </source>
</evidence>
<keyword evidence="11 15" id="KW-1133">Transmembrane helix</keyword>
<dbReference type="Gene3D" id="3.30.565.10">
    <property type="entry name" value="Histidine kinase-like ATPase, C-terminal domain"/>
    <property type="match status" value="1"/>
</dbReference>
<dbReference type="RefSeq" id="WP_162448242.1">
    <property type="nucleotide sequence ID" value="NZ_WLZY01000001.1"/>
</dbReference>
<feature type="transmembrane region" description="Helical" evidence="15">
    <location>
        <begin position="184"/>
        <end position="205"/>
    </location>
</feature>
<evidence type="ECO:0000256" key="7">
    <source>
        <dbReference type="ARBA" id="ARBA00022692"/>
    </source>
</evidence>
<keyword evidence="13 15" id="KW-0472">Membrane</keyword>
<dbReference type="SUPFAM" id="SSF55874">
    <property type="entry name" value="ATPase domain of HSP90 chaperone/DNA topoisomerase II/histidine kinase"/>
    <property type="match status" value="1"/>
</dbReference>
<dbReference type="SUPFAM" id="SSF103190">
    <property type="entry name" value="Sensory domain-like"/>
    <property type="match status" value="1"/>
</dbReference>
<proteinExistence type="predicted"/>
<keyword evidence="6" id="KW-0808">Transferase</keyword>
<sequence>MNTRLRDRVPGRARSLLPRSLAQQLFALQLALILLLVIAGGVLAYLNARHDSEAEAERRALSLAHALAELPDVHTALADGNPAASLQPLAESVRVATGTDFIVFMGTDRTRYSHPTPDRIGEQFLGTVEPALAGQSLTETYQGTLGPSVRAVVPIYLEADAEPAALLSIGILQDRIWDELRPRLFSIIGIALLALGVAALGSLAISRRLDRQTLGLGPVEITRMYEHHEAVLHSVREGLLVLNADAEVVLANDEAVHLLGLPDDHEGRTVRELGITGALADTLTAGEPVSDQLHVFGDRVLVVNQQRTSKDGRELGAVVTLRDHTELESLTGELESARGFADALRAQAHEAANRLHTVITMVEMGEPERAVEFATAELESTQQLADQLIGAVTEPALSALLLGKAAQAHQRGIDFTVTPDTVVPDTFLPSRELVTLVGNLVDNAMDAAATGPPPRAVTVTARLDEAELVIRVGDSGPGFDPANLDDAFAWGWSTKDTGHTRVSPGRGLGLALVRQIVTRYGGQAYVEHESGSAVIVRLPRPHDDRPAAAPEPPALDQTLERGP</sequence>